<comment type="caution">
    <text evidence="3">The sequence shown here is derived from an EMBL/GenBank/DDBJ whole genome shotgun (WGS) entry which is preliminary data.</text>
</comment>
<evidence type="ECO:0000313" key="4">
    <source>
        <dbReference type="Proteomes" id="UP001303160"/>
    </source>
</evidence>
<accession>A0AAN6XB38</accession>
<feature type="chain" id="PRO_5043043174" evidence="2">
    <location>
        <begin position="23"/>
        <end position="247"/>
    </location>
</feature>
<feature type="region of interest" description="Disordered" evidence="1">
    <location>
        <begin position="221"/>
        <end position="247"/>
    </location>
</feature>
<gene>
    <name evidence="3" type="ORF">QBC40DRAFT_106149</name>
</gene>
<feature type="signal peptide" evidence="2">
    <location>
        <begin position="1"/>
        <end position="22"/>
    </location>
</feature>
<keyword evidence="2" id="KW-0732">Signal</keyword>
<dbReference type="EMBL" id="MU863965">
    <property type="protein sequence ID" value="KAK4197340.1"/>
    <property type="molecule type" value="Genomic_DNA"/>
</dbReference>
<reference evidence="3" key="1">
    <citation type="journal article" date="2023" name="Mol. Phylogenet. Evol.">
        <title>Genome-scale phylogeny and comparative genomics of the fungal order Sordariales.</title>
        <authorList>
            <person name="Hensen N."/>
            <person name="Bonometti L."/>
            <person name="Westerberg I."/>
            <person name="Brannstrom I.O."/>
            <person name="Guillou S."/>
            <person name="Cros-Aarteil S."/>
            <person name="Calhoun S."/>
            <person name="Haridas S."/>
            <person name="Kuo A."/>
            <person name="Mondo S."/>
            <person name="Pangilinan J."/>
            <person name="Riley R."/>
            <person name="LaButti K."/>
            <person name="Andreopoulos B."/>
            <person name="Lipzen A."/>
            <person name="Chen C."/>
            <person name="Yan M."/>
            <person name="Daum C."/>
            <person name="Ng V."/>
            <person name="Clum A."/>
            <person name="Steindorff A."/>
            <person name="Ohm R.A."/>
            <person name="Martin F."/>
            <person name="Silar P."/>
            <person name="Natvig D.O."/>
            <person name="Lalanne C."/>
            <person name="Gautier V."/>
            <person name="Ament-Velasquez S.L."/>
            <person name="Kruys A."/>
            <person name="Hutchinson M.I."/>
            <person name="Powell A.J."/>
            <person name="Barry K."/>
            <person name="Miller A.N."/>
            <person name="Grigoriev I.V."/>
            <person name="Debuchy R."/>
            <person name="Gladieux P."/>
            <person name="Hiltunen Thoren M."/>
            <person name="Johannesson H."/>
        </authorList>
    </citation>
    <scope>NUCLEOTIDE SEQUENCE</scope>
    <source>
        <strain evidence="3">CBS 315.58</strain>
    </source>
</reference>
<feature type="compositionally biased region" description="Basic and acidic residues" evidence="1">
    <location>
        <begin position="238"/>
        <end position="247"/>
    </location>
</feature>
<evidence type="ECO:0000313" key="3">
    <source>
        <dbReference type="EMBL" id="KAK4197340.1"/>
    </source>
</evidence>
<evidence type="ECO:0000256" key="1">
    <source>
        <dbReference type="SAM" id="MobiDB-lite"/>
    </source>
</evidence>
<sequence>MRFLRFLPLLTITLTTARPTDSSEEPSLPLPKPNDLYNCPPTSRSTPLLSKGASPPPPAVLVKPWFNNGTTTTIPPLTRRDVARKGKVEDPYSFNHGPMGKVHPWKDGEGPWRWGRDGKRYSERGCGKTCRLKCHLNKVNMWYRLVMQPHVTLAVLLGKKYNMQRMKSDCGYVCGAFCEYAKDVTEEELAAHFGVKLSVQTREYYPDGSVDDYSPVSYNSFPPAKAGGKSVPPPQKVRFKDGKMLHD</sequence>
<feature type="region of interest" description="Disordered" evidence="1">
    <location>
        <begin position="18"/>
        <end position="55"/>
    </location>
</feature>
<evidence type="ECO:0000256" key="2">
    <source>
        <dbReference type="SAM" id="SignalP"/>
    </source>
</evidence>
<proteinExistence type="predicted"/>
<name>A0AAN6XB38_9PEZI</name>
<keyword evidence="4" id="KW-1185">Reference proteome</keyword>
<organism evidence="3 4">
    <name type="scientific">Triangularia verruculosa</name>
    <dbReference type="NCBI Taxonomy" id="2587418"/>
    <lineage>
        <taxon>Eukaryota</taxon>
        <taxon>Fungi</taxon>
        <taxon>Dikarya</taxon>
        <taxon>Ascomycota</taxon>
        <taxon>Pezizomycotina</taxon>
        <taxon>Sordariomycetes</taxon>
        <taxon>Sordariomycetidae</taxon>
        <taxon>Sordariales</taxon>
        <taxon>Podosporaceae</taxon>
        <taxon>Triangularia</taxon>
    </lineage>
</organism>
<reference evidence="3" key="2">
    <citation type="submission" date="2023-05" db="EMBL/GenBank/DDBJ databases">
        <authorList>
            <consortium name="Lawrence Berkeley National Laboratory"/>
            <person name="Steindorff A."/>
            <person name="Hensen N."/>
            <person name="Bonometti L."/>
            <person name="Westerberg I."/>
            <person name="Brannstrom I.O."/>
            <person name="Guillou S."/>
            <person name="Cros-Aarteil S."/>
            <person name="Calhoun S."/>
            <person name="Haridas S."/>
            <person name="Kuo A."/>
            <person name="Mondo S."/>
            <person name="Pangilinan J."/>
            <person name="Riley R."/>
            <person name="Labutti K."/>
            <person name="Andreopoulos B."/>
            <person name="Lipzen A."/>
            <person name="Chen C."/>
            <person name="Yanf M."/>
            <person name="Daum C."/>
            <person name="Ng V."/>
            <person name="Clum A."/>
            <person name="Ohm R."/>
            <person name="Martin F."/>
            <person name="Silar P."/>
            <person name="Natvig D."/>
            <person name="Lalanne C."/>
            <person name="Gautier V."/>
            <person name="Ament-Velasquez S.L."/>
            <person name="Kruys A."/>
            <person name="Hutchinson M.I."/>
            <person name="Powell A.J."/>
            <person name="Barry K."/>
            <person name="Miller A.N."/>
            <person name="Grigoriev I.V."/>
            <person name="Debuchy R."/>
            <person name="Gladieux P."/>
            <person name="Thoren M.H."/>
            <person name="Johannesson H."/>
        </authorList>
    </citation>
    <scope>NUCLEOTIDE SEQUENCE</scope>
    <source>
        <strain evidence="3">CBS 315.58</strain>
    </source>
</reference>
<dbReference type="AlphaFoldDB" id="A0AAN6XB38"/>
<dbReference type="Proteomes" id="UP001303160">
    <property type="component" value="Unassembled WGS sequence"/>
</dbReference>
<protein>
    <submittedName>
        <fullName evidence="3">Uncharacterized protein</fullName>
    </submittedName>
</protein>